<dbReference type="Gene3D" id="1.10.10.60">
    <property type="entry name" value="Homeodomain-like"/>
    <property type="match status" value="1"/>
</dbReference>
<dbReference type="Ensembl" id="ENSMMDT00005011365.1">
    <property type="protein sequence ID" value="ENSMMDP00005011028.1"/>
    <property type="gene ID" value="ENSMMDG00005005964.1"/>
</dbReference>
<dbReference type="PANTHER" id="PTHR47595">
    <property type="entry name" value="HEAT SHOCK 70 KDA PROTEIN 14"/>
    <property type="match status" value="1"/>
</dbReference>
<dbReference type="Proteomes" id="UP000472263">
    <property type="component" value="Chromosome 23"/>
</dbReference>
<reference evidence="2" key="3">
    <citation type="submission" date="2025-09" db="UniProtKB">
        <authorList>
            <consortium name="Ensembl"/>
        </authorList>
    </citation>
    <scope>IDENTIFICATION</scope>
</reference>
<dbReference type="PANTHER" id="PTHR47595:SF1">
    <property type="entry name" value="MYB_SANT-LIKE DNA-BINDING DOMAIN-CONTAINING PROTEIN"/>
    <property type="match status" value="1"/>
</dbReference>
<evidence type="ECO:0000313" key="2">
    <source>
        <dbReference type="Ensembl" id="ENSMMDP00005011028.1"/>
    </source>
</evidence>
<reference evidence="2" key="1">
    <citation type="submission" date="2019-06" db="EMBL/GenBank/DDBJ databases">
        <authorList>
            <consortium name="Wellcome Sanger Institute Data Sharing"/>
        </authorList>
    </citation>
    <scope>NUCLEOTIDE SEQUENCE [LARGE SCALE GENOMIC DNA]</scope>
</reference>
<evidence type="ECO:0000313" key="3">
    <source>
        <dbReference type="Proteomes" id="UP000472263"/>
    </source>
</evidence>
<dbReference type="InParanoid" id="A0A667XAK0"/>
<sequence>LADAGTECITWSPQEVDDLVMLWADNNVQKQLLSTYENKRIFTSLSSQLMMMGYNKTASQCQAEIKTLKHEYRRAKDTGDLSHQHGKWFIIMDDVLSHQPETLSSEEADSAETPLKSIQPTWSVKVENSGTRFS</sequence>
<feature type="domain" description="Myb/SANT-like DNA-binding" evidence="1">
    <location>
        <begin position="11"/>
        <end position="85"/>
    </location>
</feature>
<protein>
    <recommendedName>
        <fullName evidence="1">Myb/SANT-like DNA-binding domain-containing protein</fullName>
    </recommendedName>
</protein>
<dbReference type="InterPro" id="IPR044822">
    <property type="entry name" value="Myb_DNA-bind_4"/>
</dbReference>
<dbReference type="AlphaFoldDB" id="A0A667XAK0"/>
<proteinExistence type="predicted"/>
<reference evidence="2" key="2">
    <citation type="submission" date="2025-08" db="UniProtKB">
        <authorList>
            <consortium name="Ensembl"/>
        </authorList>
    </citation>
    <scope>IDENTIFICATION</scope>
</reference>
<organism evidence="2 3">
    <name type="scientific">Myripristis murdjan</name>
    <name type="common">pinecone soldierfish</name>
    <dbReference type="NCBI Taxonomy" id="586833"/>
    <lineage>
        <taxon>Eukaryota</taxon>
        <taxon>Metazoa</taxon>
        <taxon>Chordata</taxon>
        <taxon>Craniata</taxon>
        <taxon>Vertebrata</taxon>
        <taxon>Euteleostomi</taxon>
        <taxon>Actinopterygii</taxon>
        <taxon>Neopterygii</taxon>
        <taxon>Teleostei</taxon>
        <taxon>Neoteleostei</taxon>
        <taxon>Acanthomorphata</taxon>
        <taxon>Holocentriformes</taxon>
        <taxon>Holocentridae</taxon>
        <taxon>Myripristis</taxon>
    </lineage>
</organism>
<dbReference type="Pfam" id="PF13837">
    <property type="entry name" value="Myb_DNA-bind_4"/>
    <property type="match status" value="1"/>
</dbReference>
<dbReference type="GeneTree" id="ENSGT00940000174723"/>
<keyword evidence="3" id="KW-1185">Reference proteome</keyword>
<accession>A0A667XAK0</accession>
<name>A0A667XAK0_9TELE</name>
<evidence type="ECO:0000259" key="1">
    <source>
        <dbReference type="Pfam" id="PF13837"/>
    </source>
</evidence>